<name>A0A1B9GSB3_9TREE</name>
<reference evidence="3" key="2">
    <citation type="submission" date="2013-12" db="EMBL/GenBank/DDBJ databases">
        <title>Evolution of pathogenesis and genome organization in the Tremellales.</title>
        <authorList>
            <person name="Cuomo C."/>
            <person name="Litvintseva A."/>
            <person name="Heitman J."/>
            <person name="Chen Y."/>
            <person name="Sun S."/>
            <person name="Springer D."/>
            <person name="Dromer F."/>
            <person name="Young S."/>
            <person name="Zeng Q."/>
            <person name="Chapman S."/>
            <person name="Gujja S."/>
            <person name="Saif S."/>
            <person name="Birren B."/>
        </authorList>
    </citation>
    <scope>NUCLEOTIDE SEQUENCE [LARGE SCALE GENOMIC DNA]</scope>
    <source>
        <strain evidence="3">BCC8398</strain>
    </source>
</reference>
<feature type="region of interest" description="Disordered" evidence="1">
    <location>
        <begin position="115"/>
        <end position="146"/>
    </location>
</feature>
<proteinExistence type="predicted"/>
<reference evidence="2 3" key="1">
    <citation type="submission" date="2013-07" db="EMBL/GenBank/DDBJ databases">
        <title>The Genome Sequence of Cryptococcus heveanensis BCC8398.</title>
        <authorList>
            <consortium name="The Broad Institute Genome Sequencing Platform"/>
            <person name="Cuomo C."/>
            <person name="Litvintseva A."/>
            <person name="Chen Y."/>
            <person name="Heitman J."/>
            <person name="Sun S."/>
            <person name="Springer D."/>
            <person name="Dromer F."/>
            <person name="Young S.K."/>
            <person name="Zeng Q."/>
            <person name="Gargeya S."/>
            <person name="Fitzgerald M."/>
            <person name="Abouelleil A."/>
            <person name="Alvarado L."/>
            <person name="Berlin A.M."/>
            <person name="Chapman S.B."/>
            <person name="Dewar J."/>
            <person name="Goldberg J."/>
            <person name="Griggs A."/>
            <person name="Gujja S."/>
            <person name="Hansen M."/>
            <person name="Howarth C."/>
            <person name="Imamovic A."/>
            <person name="Larimer J."/>
            <person name="McCowan C."/>
            <person name="Murphy C."/>
            <person name="Pearson M."/>
            <person name="Priest M."/>
            <person name="Roberts A."/>
            <person name="Saif S."/>
            <person name="Shea T."/>
            <person name="Sykes S."/>
            <person name="Wortman J."/>
            <person name="Nusbaum C."/>
            <person name="Birren B."/>
        </authorList>
    </citation>
    <scope>NUCLEOTIDE SEQUENCE [LARGE SCALE GENOMIC DNA]</scope>
    <source>
        <strain evidence="2 3">BCC8398</strain>
    </source>
</reference>
<feature type="region of interest" description="Disordered" evidence="1">
    <location>
        <begin position="1"/>
        <end position="20"/>
    </location>
</feature>
<dbReference type="Proteomes" id="UP000092666">
    <property type="component" value="Unassembled WGS sequence"/>
</dbReference>
<evidence type="ECO:0000313" key="2">
    <source>
        <dbReference type="EMBL" id="OCF33962.1"/>
    </source>
</evidence>
<keyword evidence="3" id="KW-1185">Reference proteome</keyword>
<dbReference type="EMBL" id="KI669502">
    <property type="protein sequence ID" value="OCF33962.1"/>
    <property type="molecule type" value="Genomic_DNA"/>
</dbReference>
<dbReference type="AlphaFoldDB" id="A0A1B9GSB3"/>
<gene>
    <name evidence="2" type="ORF">I316_04308</name>
</gene>
<dbReference type="OrthoDB" id="2562093at2759"/>
<evidence type="ECO:0000313" key="3">
    <source>
        <dbReference type="Proteomes" id="UP000092666"/>
    </source>
</evidence>
<sequence length="195" mass="22495">MPKPLPKLDTTYTEESPDPRDPLAVALDRHLEDVRLWTEWVTNGDPSTAGWIDYTIWRTFEVWIGRKEALDIIDSILQSRLKLGFPYDQKAIILAQLIPESRLAPYAELLKPLLPPPPPAHPAPASVKAAEAEAAKKAEEAKKKEEDEIKKWETWCNAYGRTNRADWRAMPGNPAWTWWGWNEIGKEEWWKGRNE</sequence>
<accession>A0A1B9GSB3</accession>
<feature type="compositionally biased region" description="Basic and acidic residues" evidence="1">
    <location>
        <begin position="130"/>
        <end position="146"/>
    </location>
</feature>
<protein>
    <submittedName>
        <fullName evidence="2">Uncharacterized protein</fullName>
    </submittedName>
</protein>
<evidence type="ECO:0000256" key="1">
    <source>
        <dbReference type="SAM" id="MobiDB-lite"/>
    </source>
</evidence>
<organism evidence="2 3">
    <name type="scientific">Kwoniella heveanensis BCC8398</name>
    <dbReference type="NCBI Taxonomy" id="1296120"/>
    <lineage>
        <taxon>Eukaryota</taxon>
        <taxon>Fungi</taxon>
        <taxon>Dikarya</taxon>
        <taxon>Basidiomycota</taxon>
        <taxon>Agaricomycotina</taxon>
        <taxon>Tremellomycetes</taxon>
        <taxon>Tremellales</taxon>
        <taxon>Cryptococcaceae</taxon>
        <taxon>Kwoniella</taxon>
    </lineage>
</organism>